<evidence type="ECO:0000259" key="1">
    <source>
        <dbReference type="Pfam" id="PF00266"/>
    </source>
</evidence>
<gene>
    <name evidence="2" type="ORF">EZS28_030871</name>
</gene>
<dbReference type="InterPro" id="IPR015422">
    <property type="entry name" value="PyrdxlP-dep_Trfase_small"/>
</dbReference>
<dbReference type="Proteomes" id="UP000324800">
    <property type="component" value="Unassembled WGS sequence"/>
</dbReference>
<reference evidence="2 3" key="1">
    <citation type="submission" date="2019-03" db="EMBL/GenBank/DDBJ databases">
        <title>Single cell metagenomics reveals metabolic interactions within the superorganism composed of flagellate Streblomastix strix and complex community of Bacteroidetes bacteria on its surface.</title>
        <authorList>
            <person name="Treitli S.C."/>
            <person name="Kolisko M."/>
            <person name="Husnik F."/>
            <person name="Keeling P."/>
            <person name="Hampl V."/>
        </authorList>
    </citation>
    <scope>NUCLEOTIDE SEQUENCE [LARGE SCALE GENOMIC DNA]</scope>
    <source>
        <strain evidence="2">ST1C</strain>
    </source>
</reference>
<proteinExistence type="predicted"/>
<protein>
    <submittedName>
        <fullName evidence="2">Molybdenum cofactor sulfurtransferase</fullName>
    </submittedName>
</protein>
<name>A0A5J4UU31_9EUKA</name>
<evidence type="ECO:0000313" key="2">
    <source>
        <dbReference type="EMBL" id="KAA6373602.1"/>
    </source>
</evidence>
<dbReference type="InterPro" id="IPR000192">
    <property type="entry name" value="Aminotrans_V_dom"/>
</dbReference>
<dbReference type="OrthoDB" id="10264306at2759"/>
<dbReference type="GO" id="GO:0016740">
    <property type="term" value="F:transferase activity"/>
    <property type="evidence" value="ECO:0007669"/>
    <property type="project" value="UniProtKB-KW"/>
</dbReference>
<dbReference type="InterPro" id="IPR015424">
    <property type="entry name" value="PyrdxlP-dep_Trfase"/>
</dbReference>
<dbReference type="AlphaFoldDB" id="A0A5J4UU31"/>
<dbReference type="PANTHER" id="PTHR14237:SF80">
    <property type="entry name" value="MOLYBDENUM COFACTOR SULFURASE"/>
    <property type="match status" value="1"/>
</dbReference>
<dbReference type="EMBL" id="SNRW01012601">
    <property type="protein sequence ID" value="KAA6373602.1"/>
    <property type="molecule type" value="Genomic_DNA"/>
</dbReference>
<feature type="domain" description="Aminotransferase class V" evidence="1">
    <location>
        <begin position="106"/>
        <end position="343"/>
    </location>
</feature>
<dbReference type="SUPFAM" id="SSF53383">
    <property type="entry name" value="PLP-dependent transferases"/>
    <property type="match status" value="1"/>
</dbReference>
<dbReference type="InterPro" id="IPR015421">
    <property type="entry name" value="PyrdxlP-dep_Trfase_major"/>
</dbReference>
<comment type="caution">
    <text evidence="2">The sequence shown here is derived from an EMBL/GenBank/DDBJ whole genome shotgun (WGS) entry which is preliminary data.</text>
</comment>
<dbReference type="Pfam" id="PF00266">
    <property type="entry name" value="Aminotran_5"/>
    <property type="match status" value="1"/>
</dbReference>
<feature type="non-terminal residue" evidence="2">
    <location>
        <position position="1"/>
    </location>
</feature>
<dbReference type="Gene3D" id="3.90.1150.10">
    <property type="entry name" value="Aspartate Aminotransferase, domain 1"/>
    <property type="match status" value="1"/>
</dbReference>
<accession>A0A5J4UU31</accession>
<keyword evidence="2" id="KW-0808">Transferase</keyword>
<dbReference type="Gene3D" id="3.40.640.10">
    <property type="entry name" value="Type I PLP-dependent aspartate aminotransferase-like (Major domain)"/>
    <property type="match status" value="1"/>
</dbReference>
<sequence>NHNSVLGIREYALDKGAKFKCIDMKELDDVFNNEQQQLQRDEQIYKKEQNSQVNYQETQSIQNDIQVEDQKEERITYNLFAYPAECNYSGKKYPLDLINKIHTAFVPTARLDLSKYPADFVCISFYKMFGFPSGIGALIVSTEAAKLLRKTFFGGGTVSLSVADDNFFQWMPELCARFEDGTLAFLNIAGLRHGFDALEKVGGMDQITKHTFSLEDYLWSEMKDAKHDNGKPLFEFYGDHATRDKSKQGPIINFNVLDKEGSYFGYIDISIFAAQKNIHLRTGCACNPGACYDFLHVPKDLIKGTVAHIQKNACGEKLDIVHGRPIGSIRVSFGYVSNFEDAETIYNFFTQNFRNKTAQQFEDEMQLIEIQNKNEEQKKQYQQRIA</sequence>
<dbReference type="PANTHER" id="PTHR14237">
    <property type="entry name" value="MOLYBDOPTERIN COFACTOR SULFURASE MOSC"/>
    <property type="match status" value="1"/>
</dbReference>
<organism evidence="2 3">
    <name type="scientific">Streblomastix strix</name>
    <dbReference type="NCBI Taxonomy" id="222440"/>
    <lineage>
        <taxon>Eukaryota</taxon>
        <taxon>Metamonada</taxon>
        <taxon>Preaxostyla</taxon>
        <taxon>Oxymonadida</taxon>
        <taxon>Streblomastigidae</taxon>
        <taxon>Streblomastix</taxon>
    </lineage>
</organism>
<evidence type="ECO:0000313" key="3">
    <source>
        <dbReference type="Proteomes" id="UP000324800"/>
    </source>
</evidence>